<dbReference type="PANTHER" id="PTHR17920">
    <property type="entry name" value="TRANSMEMBRANE AND COILED-COIL DOMAIN-CONTAINING PROTEIN 4 TMCO4"/>
    <property type="match status" value="1"/>
</dbReference>
<feature type="compositionally biased region" description="Low complexity" evidence="6">
    <location>
        <begin position="26"/>
        <end position="37"/>
    </location>
</feature>
<feature type="compositionally biased region" description="Polar residues" evidence="6">
    <location>
        <begin position="847"/>
        <end position="885"/>
    </location>
</feature>
<dbReference type="STRING" id="101127.A0A1X2GKW2"/>
<feature type="region of interest" description="Disordered" evidence="6">
    <location>
        <begin position="969"/>
        <end position="1038"/>
    </location>
</feature>
<feature type="compositionally biased region" description="Low complexity" evidence="6">
    <location>
        <begin position="241"/>
        <end position="250"/>
    </location>
</feature>
<sequence>MTSGNDPSEPCSPVALGTDSPMMQRSPSDSSSLEPPSRLTVSSVRQHNKRSKTTAKQAIIEAWIDHVAHPQQPANDNDISHIFNLDMPSHYQMAAAHQDTQEEQDDFDQQGIQETKDVFTDTQKIAYVGLCAVTSLEVVHTYAGRHFTDARMSADNWHRKLMRALYMHMDVSPEEIKMIESLSKHNILPTDFVHQFTAQGETTTVNIKDIHGQMQDTTPPADLPPTFFPLDPATLPPLPPSDSSRSSRSSMDTNFNHHSDTNPPLQELENMDLSVDDPFVDLDTLPPLPLSISSLEDTSSVHSLQSSCSVSIASSSRSLSLELDHRSTVSHTSNNPSLKHPKPPADQTIDHYVIDLRWTVMCDLFLVCLSLENYDARSRVFIRLMAKYLDLDWEQVLSYERRLTIHLLQVEGAWETESALTDTTALTSTTISSTIVETNQLSNKEERQSRNRQRKKRRYVMIGLATIGGGLILGLSAGLMAPMIAGGLGALLTTVGVSGTSSFLGGATGIGLITGAATLAGSRLGAVSMNKRMKTISTFEFDPVVAQQQASCMITITGWLPRTDDRKEASKLPFSTIDELMGDHYSLFWEPEMLEELGSAFKIFATEAITFSVQQALGHTVMSALMAGLTWPLALTKLGYLIDNPWANGLDRARAAGLILADTLTNRNLGARPVTLVGYSLGARVIFYCLEELARLNAYGLVENIAMFGAPVCASKAQWRDVTSVVSGRFINGYATNDWLLGFLFRATNAASAVAGNNVAGLHPLVMIDGNRVENIECTDLIKGHLSYRLALPKLLKRAGFLITQEEIAEKVEKNPRMSFMKRSGSQDTLDSGQPQASSSKSSLSSGHNTPTSANPTKHPILSTSSSLTDTPRPSHTSSALGQEINSNPSHPPHPHSSSSSSTGSQQDTKDKPLVDGISDMEIIADIIANATAAASSKKGTYSSISSGKASIAASPITAAAMADASAASVPMTTSFSSSSTTSTTNKTRSRSSFFGFSTRSRADSTPVTSSTLVLQPSTSTSSSNDDLSPDVASSPASYAVHPDQMRALPPLPTDPKRASASSKFWPSLGLAKAKSPSIPADQQAELQECGIEVKEIKSTLGKMVVPGEVVNPMPKITLELPQHARINR</sequence>
<dbReference type="InterPro" id="IPR007941">
    <property type="entry name" value="DUF726"/>
</dbReference>
<dbReference type="GO" id="GO:0016020">
    <property type="term" value="C:membrane"/>
    <property type="evidence" value="ECO:0007669"/>
    <property type="project" value="UniProtKB-SubCell"/>
</dbReference>
<feature type="transmembrane region" description="Helical" evidence="7">
    <location>
        <begin position="459"/>
        <end position="484"/>
    </location>
</feature>
<comment type="subcellular location">
    <subcellularLocation>
        <location evidence="1">Membrane</location>
        <topology evidence="1">Multi-pass membrane protein</topology>
    </subcellularLocation>
</comment>
<evidence type="ECO:0000256" key="2">
    <source>
        <dbReference type="ARBA" id="ARBA00009824"/>
    </source>
</evidence>
<keyword evidence="4 7" id="KW-1133">Transmembrane helix</keyword>
<proteinExistence type="inferred from homology"/>
<organism evidence="8 9">
    <name type="scientific">Hesseltinella vesiculosa</name>
    <dbReference type="NCBI Taxonomy" id="101127"/>
    <lineage>
        <taxon>Eukaryota</taxon>
        <taxon>Fungi</taxon>
        <taxon>Fungi incertae sedis</taxon>
        <taxon>Mucoromycota</taxon>
        <taxon>Mucoromycotina</taxon>
        <taxon>Mucoromycetes</taxon>
        <taxon>Mucorales</taxon>
        <taxon>Cunninghamellaceae</taxon>
        <taxon>Hesseltinella</taxon>
    </lineage>
</organism>
<feature type="compositionally biased region" description="Low complexity" evidence="6">
    <location>
        <begin position="1008"/>
        <end position="1031"/>
    </location>
</feature>
<evidence type="ECO:0000256" key="4">
    <source>
        <dbReference type="ARBA" id="ARBA00022989"/>
    </source>
</evidence>
<feature type="region of interest" description="Disordered" evidence="6">
    <location>
        <begin position="213"/>
        <end position="267"/>
    </location>
</feature>
<reference evidence="8 9" key="1">
    <citation type="submission" date="2016-07" db="EMBL/GenBank/DDBJ databases">
        <title>Pervasive Adenine N6-methylation of Active Genes in Fungi.</title>
        <authorList>
            <consortium name="DOE Joint Genome Institute"/>
            <person name="Mondo S.J."/>
            <person name="Dannebaum R.O."/>
            <person name="Kuo R.C."/>
            <person name="Labutti K."/>
            <person name="Haridas S."/>
            <person name="Kuo A."/>
            <person name="Salamov A."/>
            <person name="Ahrendt S.R."/>
            <person name="Lipzen A."/>
            <person name="Sullivan W."/>
            <person name="Andreopoulos W.B."/>
            <person name="Clum A."/>
            <person name="Lindquist E."/>
            <person name="Daum C."/>
            <person name="Ramamoorthy G.K."/>
            <person name="Gryganskyi A."/>
            <person name="Culley D."/>
            <person name="Magnuson J.K."/>
            <person name="James T.Y."/>
            <person name="O'Malley M.A."/>
            <person name="Stajich J.E."/>
            <person name="Spatafora J.W."/>
            <person name="Visel A."/>
            <person name="Grigoriev I.V."/>
        </authorList>
    </citation>
    <scope>NUCLEOTIDE SEQUENCE [LARGE SCALE GENOMIC DNA]</scope>
    <source>
        <strain evidence="8 9">NRRL 3301</strain>
    </source>
</reference>
<comment type="caution">
    <text evidence="8">The sequence shown here is derived from an EMBL/GenBank/DDBJ whole genome shotgun (WGS) entry which is preliminary data.</text>
</comment>
<feature type="region of interest" description="Disordered" evidence="6">
    <location>
        <begin position="324"/>
        <end position="344"/>
    </location>
</feature>
<dbReference type="Pfam" id="PF05277">
    <property type="entry name" value="DUF726"/>
    <property type="match status" value="1"/>
</dbReference>
<evidence type="ECO:0000256" key="5">
    <source>
        <dbReference type="ARBA" id="ARBA00023136"/>
    </source>
</evidence>
<feature type="transmembrane region" description="Helical" evidence="7">
    <location>
        <begin position="504"/>
        <end position="526"/>
    </location>
</feature>
<dbReference type="AlphaFoldDB" id="A0A1X2GKW2"/>
<dbReference type="PANTHER" id="PTHR17920:SF3">
    <property type="entry name" value="TRANSMEMBRANE AND COILED-COIL DOMAIN-CONTAINING PROTEIN 4"/>
    <property type="match status" value="1"/>
</dbReference>
<evidence type="ECO:0000256" key="3">
    <source>
        <dbReference type="ARBA" id="ARBA00022692"/>
    </source>
</evidence>
<gene>
    <name evidence="8" type="ORF">DM01DRAFT_1334652</name>
</gene>
<feature type="compositionally biased region" description="Polar residues" evidence="6">
    <location>
        <begin position="824"/>
        <end position="837"/>
    </location>
</feature>
<dbReference type="OrthoDB" id="277931at2759"/>
<keyword evidence="9" id="KW-1185">Reference proteome</keyword>
<evidence type="ECO:0000256" key="1">
    <source>
        <dbReference type="ARBA" id="ARBA00004141"/>
    </source>
</evidence>
<keyword evidence="3 7" id="KW-0812">Transmembrane</keyword>
<protein>
    <submittedName>
        <fullName evidence="8">DUF726-domain-containing protein</fullName>
    </submittedName>
</protein>
<evidence type="ECO:0000256" key="6">
    <source>
        <dbReference type="SAM" id="MobiDB-lite"/>
    </source>
</evidence>
<feature type="region of interest" description="Disordered" evidence="6">
    <location>
        <begin position="1"/>
        <end position="52"/>
    </location>
</feature>
<keyword evidence="5 7" id="KW-0472">Membrane</keyword>
<comment type="similarity">
    <text evidence="2">Belongs to the TMCO4 family.</text>
</comment>
<dbReference type="Proteomes" id="UP000242146">
    <property type="component" value="Unassembled WGS sequence"/>
</dbReference>
<feature type="compositionally biased region" description="Low complexity" evidence="6">
    <location>
        <begin position="969"/>
        <end position="1000"/>
    </location>
</feature>
<evidence type="ECO:0000256" key="7">
    <source>
        <dbReference type="SAM" id="Phobius"/>
    </source>
</evidence>
<accession>A0A1X2GKW2</accession>
<evidence type="ECO:0000313" key="8">
    <source>
        <dbReference type="EMBL" id="ORX56161.1"/>
    </source>
</evidence>
<dbReference type="EMBL" id="MCGT01000010">
    <property type="protein sequence ID" value="ORX56161.1"/>
    <property type="molecule type" value="Genomic_DNA"/>
</dbReference>
<dbReference type="InterPro" id="IPR029058">
    <property type="entry name" value="AB_hydrolase_fold"/>
</dbReference>
<name>A0A1X2GKW2_9FUNG</name>
<feature type="region of interest" description="Disordered" evidence="6">
    <location>
        <begin position="814"/>
        <end position="913"/>
    </location>
</feature>
<evidence type="ECO:0000313" key="9">
    <source>
        <dbReference type="Proteomes" id="UP000242146"/>
    </source>
</evidence>
<dbReference type="SUPFAM" id="SSF53474">
    <property type="entry name" value="alpha/beta-Hydrolases"/>
    <property type="match status" value="1"/>
</dbReference>